<accession>A0A0F8YSP7</accession>
<sequence length="73" mass="8140">MDNPKIGIYGDKQPTQTVCGNAAQQPFGVTLGLGGEYYCVRDIFPACDWRAEVKRLRLEVSPPKTNKQKREGV</sequence>
<gene>
    <name evidence="1" type="ORF">LCGC14_2783360</name>
</gene>
<proteinExistence type="predicted"/>
<reference evidence="1" key="1">
    <citation type="journal article" date="2015" name="Nature">
        <title>Complex archaea that bridge the gap between prokaryotes and eukaryotes.</title>
        <authorList>
            <person name="Spang A."/>
            <person name="Saw J.H."/>
            <person name="Jorgensen S.L."/>
            <person name="Zaremba-Niedzwiedzka K."/>
            <person name="Martijn J."/>
            <person name="Lind A.E."/>
            <person name="van Eijk R."/>
            <person name="Schleper C."/>
            <person name="Guy L."/>
            <person name="Ettema T.J."/>
        </authorList>
    </citation>
    <scope>NUCLEOTIDE SEQUENCE</scope>
</reference>
<comment type="caution">
    <text evidence="1">The sequence shown here is derived from an EMBL/GenBank/DDBJ whole genome shotgun (WGS) entry which is preliminary data.</text>
</comment>
<organism evidence="1">
    <name type="scientific">marine sediment metagenome</name>
    <dbReference type="NCBI Taxonomy" id="412755"/>
    <lineage>
        <taxon>unclassified sequences</taxon>
        <taxon>metagenomes</taxon>
        <taxon>ecological metagenomes</taxon>
    </lineage>
</organism>
<evidence type="ECO:0000313" key="1">
    <source>
        <dbReference type="EMBL" id="KKK84437.1"/>
    </source>
</evidence>
<name>A0A0F8YSP7_9ZZZZ</name>
<dbReference type="AlphaFoldDB" id="A0A0F8YSP7"/>
<dbReference type="EMBL" id="LAZR01051778">
    <property type="protein sequence ID" value="KKK84437.1"/>
    <property type="molecule type" value="Genomic_DNA"/>
</dbReference>
<protein>
    <submittedName>
        <fullName evidence="1">Uncharacterized protein</fullName>
    </submittedName>
</protein>